<comment type="caution">
    <text evidence="1">The sequence shown here is derived from an EMBL/GenBank/DDBJ whole genome shotgun (WGS) entry which is preliminary data.</text>
</comment>
<dbReference type="AlphaFoldDB" id="A0ABC9YCR2"/>
<accession>A0ABC9YCR2</accession>
<reference evidence="1 2" key="1">
    <citation type="submission" date="2024-06" db="EMBL/GenBank/DDBJ databases">
        <title>The draft genome of Grus japonensis, version 3.</title>
        <authorList>
            <person name="Nabeshima K."/>
            <person name="Suzuki S."/>
            <person name="Onuma M."/>
        </authorList>
    </citation>
    <scope>NUCLEOTIDE SEQUENCE [LARGE SCALE GENOMIC DNA]</scope>
    <source>
        <strain evidence="1 2">451A</strain>
    </source>
</reference>
<name>A0ABC9YCR2_GRUJA</name>
<evidence type="ECO:0000313" key="1">
    <source>
        <dbReference type="EMBL" id="GAB0206737.1"/>
    </source>
</evidence>
<organism evidence="1 2">
    <name type="scientific">Grus japonensis</name>
    <name type="common">Japanese crane</name>
    <name type="synonym">Red-crowned crane</name>
    <dbReference type="NCBI Taxonomy" id="30415"/>
    <lineage>
        <taxon>Eukaryota</taxon>
        <taxon>Metazoa</taxon>
        <taxon>Chordata</taxon>
        <taxon>Craniata</taxon>
        <taxon>Vertebrata</taxon>
        <taxon>Euteleostomi</taxon>
        <taxon>Archelosauria</taxon>
        <taxon>Archosauria</taxon>
        <taxon>Dinosauria</taxon>
        <taxon>Saurischia</taxon>
        <taxon>Theropoda</taxon>
        <taxon>Coelurosauria</taxon>
        <taxon>Aves</taxon>
        <taxon>Neognathae</taxon>
        <taxon>Neoaves</taxon>
        <taxon>Gruiformes</taxon>
        <taxon>Gruidae</taxon>
        <taxon>Grus</taxon>
    </lineage>
</organism>
<gene>
    <name evidence="1" type="ORF">GRJ2_003139300</name>
</gene>
<dbReference type="Proteomes" id="UP001623348">
    <property type="component" value="Unassembled WGS sequence"/>
</dbReference>
<protein>
    <submittedName>
        <fullName evidence="1">Mitochondrial enolase superfamily member 1</fullName>
    </submittedName>
</protein>
<dbReference type="EMBL" id="BAAFJT010000122">
    <property type="protein sequence ID" value="GAB0206737.1"/>
    <property type="molecule type" value="Genomic_DNA"/>
</dbReference>
<evidence type="ECO:0000313" key="2">
    <source>
        <dbReference type="Proteomes" id="UP001623348"/>
    </source>
</evidence>
<dbReference type="PANTHER" id="PTHR33395">
    <property type="entry name" value="TRANSCRIPTASE, PUTATIVE-RELATED-RELATED"/>
    <property type="match status" value="1"/>
</dbReference>
<sequence>MQKGLKELANATVRSCSINVKRSWWSKKFPDDWINVNVTLIFKKGKGKDPGTYRLVSLISVPGKVMKQTFLEAIPKHRKDKVVTGNSQHGFTKGKLCPTNLITFYDEMTDSEH</sequence>
<keyword evidence="2" id="KW-1185">Reference proteome</keyword>
<proteinExistence type="predicted"/>
<dbReference type="PANTHER" id="PTHR33395:SF22">
    <property type="entry name" value="REVERSE TRANSCRIPTASE DOMAIN-CONTAINING PROTEIN"/>
    <property type="match status" value="1"/>
</dbReference>